<feature type="domain" description="DNA helicase Pif1-like 2B" evidence="1">
    <location>
        <begin position="141"/>
        <end position="183"/>
    </location>
</feature>
<dbReference type="PANTHER" id="PTHR23274:SF51">
    <property type="entry name" value="OS03G0423850 PROTEIN"/>
    <property type="match status" value="1"/>
</dbReference>
<dbReference type="SUPFAM" id="SSF52540">
    <property type="entry name" value="P-loop containing nucleoside triphosphate hydrolases"/>
    <property type="match status" value="1"/>
</dbReference>
<evidence type="ECO:0000259" key="1">
    <source>
        <dbReference type="Pfam" id="PF21530"/>
    </source>
</evidence>
<reference evidence="2 3" key="1">
    <citation type="submission" date="2016-11" db="EMBL/GenBank/DDBJ databases">
        <authorList>
            <person name="Jaros S."/>
            <person name="Januszkiewicz K."/>
            <person name="Wedrychowicz H."/>
        </authorList>
    </citation>
    <scope>NUCLEOTIDE SEQUENCE [LARGE SCALE GENOMIC DNA]</scope>
</reference>
<name>A0A2X0P7B7_9BASI</name>
<evidence type="ECO:0000313" key="2">
    <source>
        <dbReference type="EMBL" id="SGY50561.1"/>
    </source>
</evidence>
<protein>
    <submittedName>
        <fullName evidence="2">BQ5605_C001g00896 protein</fullName>
    </submittedName>
</protein>
<dbReference type="Proteomes" id="UP000249464">
    <property type="component" value="Unassembled WGS sequence"/>
</dbReference>
<dbReference type="STRING" id="796604.A0A2X0P7B7"/>
<dbReference type="InterPro" id="IPR027417">
    <property type="entry name" value="P-loop_NTPase"/>
</dbReference>
<dbReference type="InterPro" id="IPR049163">
    <property type="entry name" value="Pif1-like_2B_dom"/>
</dbReference>
<dbReference type="PANTHER" id="PTHR23274">
    <property type="entry name" value="DNA HELICASE-RELATED"/>
    <property type="match status" value="1"/>
</dbReference>
<sequence length="271" mass="30406">MLTSGGKVEVRISLGTVRAQTNMRISNGWADPNCARDNMASSSRHLKGSSWKLCNDTGQVFSRNGCSMQYSYGLDNSLQHVLFECQPRVVFFTISWLWSRGVRLTIPWQILNGSVRWSDRRVGRWDPKQCLPVDESLFLIEYLQSLNIPGMALRAAKFKVGCPVMLLGNLDSAAGLCNGTRLLSTRSHTPVLEAIILTEDHAGQPVLLPRITLKTGSSAELPFTLHRTQFPIRLAMAMTFNKLQGQSLAQQLMWTVSEFCFIGLRTEKRIM</sequence>
<accession>A0A2X0P7B7</accession>
<dbReference type="AlphaFoldDB" id="A0A2X0P7B7"/>
<dbReference type="Pfam" id="PF21530">
    <property type="entry name" value="Pif1_2B_dom"/>
    <property type="match status" value="1"/>
</dbReference>
<gene>
    <name evidence="2" type="primary">BQ5605_C001g00896</name>
    <name evidence="2" type="ORF">BQ5605_C001G00896</name>
</gene>
<dbReference type="GO" id="GO:0006260">
    <property type="term" value="P:DNA replication"/>
    <property type="evidence" value="ECO:0007669"/>
    <property type="project" value="TreeGrafter"/>
</dbReference>
<keyword evidence="3" id="KW-1185">Reference proteome</keyword>
<dbReference type="EMBL" id="FQNC01000043">
    <property type="protein sequence ID" value="SGY50561.1"/>
    <property type="molecule type" value="Genomic_DNA"/>
</dbReference>
<dbReference type="GO" id="GO:0005657">
    <property type="term" value="C:replication fork"/>
    <property type="evidence" value="ECO:0007669"/>
    <property type="project" value="TreeGrafter"/>
</dbReference>
<proteinExistence type="predicted"/>
<organism evidence="2 3">
    <name type="scientific">Microbotryum silenes-dioicae</name>
    <dbReference type="NCBI Taxonomy" id="796604"/>
    <lineage>
        <taxon>Eukaryota</taxon>
        <taxon>Fungi</taxon>
        <taxon>Dikarya</taxon>
        <taxon>Basidiomycota</taxon>
        <taxon>Pucciniomycotina</taxon>
        <taxon>Microbotryomycetes</taxon>
        <taxon>Microbotryales</taxon>
        <taxon>Microbotryaceae</taxon>
        <taxon>Microbotryum</taxon>
    </lineage>
</organism>
<evidence type="ECO:0000313" key="3">
    <source>
        <dbReference type="Proteomes" id="UP000249464"/>
    </source>
</evidence>